<dbReference type="AlphaFoldDB" id="A0A4Q9KNY6"/>
<evidence type="ECO:0000256" key="1">
    <source>
        <dbReference type="ARBA" id="ARBA00022801"/>
    </source>
</evidence>
<evidence type="ECO:0000259" key="4">
    <source>
        <dbReference type="SMART" id="SM00646"/>
    </source>
</evidence>
<dbReference type="PANTHER" id="PTHR30404:SF0">
    <property type="entry name" value="N-ACETYLMURAMOYL-L-ALANINE AMIDASE AMIC"/>
    <property type="match status" value="1"/>
</dbReference>
<evidence type="ECO:0000256" key="2">
    <source>
        <dbReference type="SAM" id="MobiDB-lite"/>
    </source>
</evidence>
<dbReference type="Pfam" id="PF01520">
    <property type="entry name" value="Amidase_3"/>
    <property type="match status" value="1"/>
</dbReference>
<dbReference type="GO" id="GO:0009253">
    <property type="term" value="P:peptidoglycan catabolic process"/>
    <property type="evidence" value="ECO:0007669"/>
    <property type="project" value="InterPro"/>
</dbReference>
<dbReference type="Gene3D" id="3.40.630.40">
    <property type="entry name" value="Zn-dependent exopeptidases"/>
    <property type="match status" value="1"/>
</dbReference>
<keyword evidence="6" id="KW-1185">Reference proteome</keyword>
<evidence type="ECO:0000313" key="6">
    <source>
        <dbReference type="Proteomes" id="UP000291933"/>
    </source>
</evidence>
<dbReference type="InterPro" id="IPR050695">
    <property type="entry name" value="N-acetylmuramoyl_amidase_3"/>
</dbReference>
<feature type="chain" id="PRO_5039253779" evidence="3">
    <location>
        <begin position="22"/>
        <end position="360"/>
    </location>
</feature>
<dbReference type="EMBL" id="SDMR01000001">
    <property type="protein sequence ID" value="TBT96288.1"/>
    <property type="molecule type" value="Genomic_DNA"/>
</dbReference>
<organism evidence="5 6">
    <name type="scientific">Propioniciclava tarda</name>
    <dbReference type="NCBI Taxonomy" id="433330"/>
    <lineage>
        <taxon>Bacteria</taxon>
        <taxon>Bacillati</taxon>
        <taxon>Actinomycetota</taxon>
        <taxon>Actinomycetes</taxon>
        <taxon>Propionibacteriales</taxon>
        <taxon>Propionibacteriaceae</taxon>
        <taxon>Propioniciclava</taxon>
    </lineage>
</organism>
<feature type="region of interest" description="Disordered" evidence="2">
    <location>
        <begin position="32"/>
        <end position="112"/>
    </location>
</feature>
<dbReference type="SMART" id="SM00646">
    <property type="entry name" value="Ami_3"/>
    <property type="match status" value="1"/>
</dbReference>
<dbReference type="SUPFAM" id="SSF53187">
    <property type="entry name" value="Zn-dependent exopeptidases"/>
    <property type="match status" value="1"/>
</dbReference>
<dbReference type="OrthoDB" id="3268878at2"/>
<comment type="caution">
    <text evidence="5">The sequence shown here is derived from an EMBL/GenBank/DDBJ whole genome shotgun (WGS) entry which is preliminary data.</text>
</comment>
<reference evidence="5 6" key="1">
    <citation type="submission" date="2019-01" db="EMBL/GenBank/DDBJ databases">
        <title>Lactibacter flavus gen. nov., sp. nov., a novel bacterium of the family Propionibacteriaceae isolated from raw milk and dairy products.</title>
        <authorList>
            <person name="Huptas C."/>
            <person name="Wenning M."/>
            <person name="Breitenwieser F."/>
            <person name="Doll E."/>
            <person name="Von Neubeck M."/>
            <person name="Busse H.-J."/>
            <person name="Scherer S."/>
        </authorList>
    </citation>
    <scope>NUCLEOTIDE SEQUENCE [LARGE SCALE GENOMIC DNA]</scope>
    <source>
        <strain evidence="5 6">DSM 22130</strain>
    </source>
</reference>
<dbReference type="GO" id="GO:0008745">
    <property type="term" value="F:N-acetylmuramoyl-L-alanine amidase activity"/>
    <property type="evidence" value="ECO:0007669"/>
    <property type="project" value="InterPro"/>
</dbReference>
<dbReference type="RefSeq" id="WP_131170700.1">
    <property type="nucleotide sequence ID" value="NZ_FXTL01000001.1"/>
</dbReference>
<gene>
    <name evidence="5" type="ORF">ET996_01070</name>
</gene>
<dbReference type="Proteomes" id="UP000291933">
    <property type="component" value="Unassembled WGS sequence"/>
</dbReference>
<dbReference type="GO" id="GO:0030288">
    <property type="term" value="C:outer membrane-bounded periplasmic space"/>
    <property type="evidence" value="ECO:0007669"/>
    <property type="project" value="TreeGrafter"/>
</dbReference>
<evidence type="ECO:0000313" key="5">
    <source>
        <dbReference type="EMBL" id="TBT96288.1"/>
    </source>
</evidence>
<dbReference type="PANTHER" id="PTHR30404">
    <property type="entry name" value="N-ACETYLMURAMOYL-L-ALANINE AMIDASE"/>
    <property type="match status" value="1"/>
</dbReference>
<feature type="signal peptide" evidence="3">
    <location>
        <begin position="1"/>
        <end position="21"/>
    </location>
</feature>
<keyword evidence="1" id="KW-0378">Hydrolase</keyword>
<dbReference type="InterPro" id="IPR002508">
    <property type="entry name" value="MurNAc-LAA_cat"/>
</dbReference>
<accession>A0A4Q9KNY6</accession>
<sequence length="360" mass="35680">MRRDAARGRWAGLLVSLAVLAGCQAGPAPIATPLQPSAPAQSSPIDSTVTPSMAASSTTSTPSPAAPTTTKATPAPASASPTAKPAASTTPQPKATSAPPATQATTAPPMATSGALAGMVPAPGAYGRPITGGVTLAPTASGPLSGKKIVVDPGHNGTFISAIQNKLVPAGNGQTKACNTTGTESADGTPEHKTTWAIGVRLVGLLRAQGATVLLTRPDDAGVGPCVDERAAIANRNNADLVLSIHGDGNYSSSARGFHVIVSSTMAGGSALEAKSLAAAKVLVGELDHTDIPRSNYIGSGTGIAPRTDIAGVNLLQTSPGVMLEMGNLRNASDWAVLKTSAGQDAIARAFASAAVKILG</sequence>
<protein>
    <submittedName>
        <fullName evidence="5">N-acetylmuramoyl-L-alanine amidase</fullName>
    </submittedName>
</protein>
<name>A0A4Q9KNY6_PROTD</name>
<feature type="domain" description="MurNAc-LAA" evidence="4">
    <location>
        <begin position="231"/>
        <end position="356"/>
    </location>
</feature>
<proteinExistence type="predicted"/>
<evidence type="ECO:0000256" key="3">
    <source>
        <dbReference type="SAM" id="SignalP"/>
    </source>
</evidence>
<dbReference type="PROSITE" id="PS51257">
    <property type="entry name" value="PROKAR_LIPOPROTEIN"/>
    <property type="match status" value="1"/>
</dbReference>
<dbReference type="CDD" id="cd02696">
    <property type="entry name" value="MurNAc-LAA"/>
    <property type="match status" value="1"/>
</dbReference>
<feature type="compositionally biased region" description="Low complexity" evidence="2">
    <location>
        <begin position="35"/>
        <end position="112"/>
    </location>
</feature>
<keyword evidence="3" id="KW-0732">Signal</keyword>